<reference evidence="7 8" key="1">
    <citation type="submission" date="2015-12" db="EMBL/GenBank/DDBJ databases">
        <authorList>
            <person name="Shamseldin A."/>
            <person name="Moawad H."/>
            <person name="Abd El-Rahim W.M."/>
            <person name="Sadowsky M.J."/>
        </authorList>
    </citation>
    <scope>NUCLEOTIDE SEQUENCE [LARGE SCALE GENOMIC DNA]</scope>
    <source>
        <strain evidence="7 8">SM2</strain>
    </source>
</reference>
<accession>A0A127MAK6</accession>
<dbReference type="KEGG" id="zal:AZF00_04590"/>
<evidence type="ECO:0000313" key="7">
    <source>
        <dbReference type="EMBL" id="AMO70277.1"/>
    </source>
</evidence>
<evidence type="ECO:0000259" key="5">
    <source>
        <dbReference type="PROSITE" id="PS50110"/>
    </source>
</evidence>
<feature type="domain" description="Response regulatory" evidence="5">
    <location>
        <begin position="23"/>
        <end position="138"/>
    </location>
</feature>
<evidence type="ECO:0000313" key="8">
    <source>
        <dbReference type="Proteomes" id="UP000074119"/>
    </source>
</evidence>
<name>A0A127MAK6_9GAMM</name>
<evidence type="ECO:0000256" key="1">
    <source>
        <dbReference type="ARBA" id="ARBA00001946"/>
    </source>
</evidence>
<dbReference type="GO" id="GO:0005886">
    <property type="term" value="C:plasma membrane"/>
    <property type="evidence" value="ECO:0007669"/>
    <property type="project" value="TreeGrafter"/>
</dbReference>
<organism evidence="7 8">
    <name type="scientific">Zhongshania aliphaticivorans</name>
    <dbReference type="NCBI Taxonomy" id="1470434"/>
    <lineage>
        <taxon>Bacteria</taxon>
        <taxon>Pseudomonadati</taxon>
        <taxon>Pseudomonadota</taxon>
        <taxon>Gammaproteobacteria</taxon>
        <taxon>Cellvibrionales</taxon>
        <taxon>Spongiibacteraceae</taxon>
        <taxon>Zhongshania</taxon>
    </lineage>
</organism>
<gene>
    <name evidence="7" type="ORF">AZF00_04590</name>
</gene>
<dbReference type="InterPro" id="IPR001789">
    <property type="entry name" value="Sig_transdc_resp-reg_receiver"/>
</dbReference>
<dbReference type="RefSeq" id="WP_008246314.1">
    <property type="nucleotide sequence ID" value="NZ_CP014544.1"/>
</dbReference>
<dbReference type="EMBL" id="CP014544">
    <property type="protein sequence ID" value="AMO70277.1"/>
    <property type="molecule type" value="Genomic_DNA"/>
</dbReference>
<proteinExistence type="predicted"/>
<dbReference type="Gene3D" id="3.30.70.270">
    <property type="match status" value="1"/>
</dbReference>
<dbReference type="Proteomes" id="UP000074119">
    <property type="component" value="Chromosome"/>
</dbReference>
<dbReference type="Gene3D" id="3.40.50.2300">
    <property type="match status" value="1"/>
</dbReference>
<keyword evidence="4" id="KW-0597">Phosphoprotein</keyword>
<dbReference type="CDD" id="cd01949">
    <property type="entry name" value="GGDEF"/>
    <property type="match status" value="1"/>
</dbReference>
<evidence type="ECO:0000256" key="4">
    <source>
        <dbReference type="PROSITE-ProRule" id="PRU00169"/>
    </source>
</evidence>
<dbReference type="InterPro" id="IPR000160">
    <property type="entry name" value="GGDEF_dom"/>
</dbReference>
<dbReference type="InterPro" id="IPR011006">
    <property type="entry name" value="CheY-like_superfamily"/>
</dbReference>
<dbReference type="SUPFAM" id="SSF52172">
    <property type="entry name" value="CheY-like"/>
    <property type="match status" value="1"/>
</dbReference>
<dbReference type="GO" id="GO:1902201">
    <property type="term" value="P:negative regulation of bacterial-type flagellum-dependent cell motility"/>
    <property type="evidence" value="ECO:0007669"/>
    <property type="project" value="TreeGrafter"/>
</dbReference>
<evidence type="ECO:0000256" key="3">
    <source>
        <dbReference type="ARBA" id="ARBA00034247"/>
    </source>
</evidence>
<dbReference type="SMART" id="SM00267">
    <property type="entry name" value="GGDEF"/>
    <property type="match status" value="1"/>
</dbReference>
<dbReference type="PROSITE" id="PS50887">
    <property type="entry name" value="GGDEF"/>
    <property type="match status" value="1"/>
</dbReference>
<dbReference type="PROSITE" id="PS50110">
    <property type="entry name" value="RESPONSE_REGULATORY"/>
    <property type="match status" value="1"/>
</dbReference>
<dbReference type="AlphaFoldDB" id="A0A127MAK6"/>
<dbReference type="NCBIfam" id="TIGR00254">
    <property type="entry name" value="GGDEF"/>
    <property type="match status" value="1"/>
</dbReference>
<protein>
    <recommendedName>
        <fullName evidence="2">diguanylate cyclase</fullName>
        <ecNumber evidence="2">2.7.7.65</ecNumber>
    </recommendedName>
</protein>
<dbReference type="STRING" id="1470434.AZF00_04590"/>
<dbReference type="FunFam" id="3.30.70.270:FF:000001">
    <property type="entry name" value="Diguanylate cyclase domain protein"/>
    <property type="match status" value="1"/>
</dbReference>
<dbReference type="EC" id="2.7.7.65" evidence="2"/>
<sequence>MSELKPALTSGLISGTLVSERPRLLVVDDQPVNIQALYQVFAKDSEVFMATSGQQAIDVCRQKRPDLILLDVLMPDMDGIEVCKILKADAETQNIPIIFVTSQDSPEEETRGLEVGAVDFITKPVNPAVVRARVKTHLTLKMQSDALRALASIDGLTRIPNRRFFDERLDAEWRACRRGGNSLSVIMIDVDHFKKYNDHYGHLEGDNCLKRVASALAESNWRGRDLAARYGGEEFVCLMPETDLAGAMNKAESLRLQIENLAMPHSESANADMVTISVGVATTVPSERESEEVLLGAADEQLYKAKQTGRNRVVGIALS</sequence>
<dbReference type="GO" id="GO:0043709">
    <property type="term" value="P:cell adhesion involved in single-species biofilm formation"/>
    <property type="evidence" value="ECO:0007669"/>
    <property type="project" value="TreeGrafter"/>
</dbReference>
<dbReference type="PANTHER" id="PTHR45138:SF9">
    <property type="entry name" value="DIGUANYLATE CYCLASE DGCM-RELATED"/>
    <property type="match status" value="1"/>
</dbReference>
<dbReference type="GO" id="GO:0000160">
    <property type="term" value="P:phosphorelay signal transduction system"/>
    <property type="evidence" value="ECO:0007669"/>
    <property type="project" value="InterPro"/>
</dbReference>
<comment type="catalytic activity">
    <reaction evidence="3">
        <text>2 GTP = 3',3'-c-di-GMP + 2 diphosphate</text>
        <dbReference type="Rhea" id="RHEA:24898"/>
        <dbReference type="ChEBI" id="CHEBI:33019"/>
        <dbReference type="ChEBI" id="CHEBI:37565"/>
        <dbReference type="ChEBI" id="CHEBI:58805"/>
        <dbReference type="EC" id="2.7.7.65"/>
    </reaction>
</comment>
<dbReference type="SMART" id="SM00448">
    <property type="entry name" value="REC"/>
    <property type="match status" value="1"/>
</dbReference>
<dbReference type="InterPro" id="IPR050469">
    <property type="entry name" value="Diguanylate_Cyclase"/>
</dbReference>
<comment type="cofactor">
    <cofactor evidence="1">
        <name>Mg(2+)</name>
        <dbReference type="ChEBI" id="CHEBI:18420"/>
    </cofactor>
</comment>
<dbReference type="GO" id="GO:0052621">
    <property type="term" value="F:diguanylate cyclase activity"/>
    <property type="evidence" value="ECO:0007669"/>
    <property type="project" value="UniProtKB-EC"/>
</dbReference>
<feature type="domain" description="GGDEF" evidence="6">
    <location>
        <begin position="181"/>
        <end position="318"/>
    </location>
</feature>
<dbReference type="InterPro" id="IPR029787">
    <property type="entry name" value="Nucleotide_cyclase"/>
</dbReference>
<feature type="modified residue" description="4-aspartylphosphate" evidence="4">
    <location>
        <position position="71"/>
    </location>
</feature>
<evidence type="ECO:0000259" key="6">
    <source>
        <dbReference type="PROSITE" id="PS50887"/>
    </source>
</evidence>
<dbReference type="PANTHER" id="PTHR45138">
    <property type="entry name" value="REGULATORY COMPONENTS OF SENSORY TRANSDUCTION SYSTEM"/>
    <property type="match status" value="1"/>
</dbReference>
<dbReference type="SUPFAM" id="SSF55073">
    <property type="entry name" value="Nucleotide cyclase"/>
    <property type="match status" value="1"/>
</dbReference>
<dbReference type="Pfam" id="PF00990">
    <property type="entry name" value="GGDEF"/>
    <property type="match status" value="1"/>
</dbReference>
<dbReference type="InterPro" id="IPR043128">
    <property type="entry name" value="Rev_trsase/Diguanyl_cyclase"/>
</dbReference>
<evidence type="ECO:0000256" key="2">
    <source>
        <dbReference type="ARBA" id="ARBA00012528"/>
    </source>
</evidence>
<dbReference type="Pfam" id="PF00072">
    <property type="entry name" value="Response_reg"/>
    <property type="match status" value="1"/>
</dbReference>